<comment type="caution">
    <text evidence="6">The sequence shown here is derived from an EMBL/GenBank/DDBJ whole genome shotgun (WGS) entry which is preliminary data.</text>
</comment>
<dbReference type="InterPro" id="IPR025287">
    <property type="entry name" value="WAK_GUB"/>
</dbReference>
<evidence type="ECO:0000256" key="1">
    <source>
        <dbReference type="ARBA" id="ARBA00004167"/>
    </source>
</evidence>
<dbReference type="PANTHER" id="PTHR33491">
    <property type="entry name" value="OSJNBA0016N04.9 PROTEIN"/>
    <property type="match status" value="1"/>
</dbReference>
<dbReference type="AlphaFoldDB" id="A0A8X8XHJ5"/>
<feature type="chain" id="PRO_5036466853" description="Wall-associated receptor kinase galacturonan-binding domain-containing protein" evidence="4">
    <location>
        <begin position="23"/>
        <end position="268"/>
    </location>
</feature>
<evidence type="ECO:0000256" key="3">
    <source>
        <dbReference type="SAM" id="MobiDB-lite"/>
    </source>
</evidence>
<keyword evidence="2 4" id="KW-0732">Signal</keyword>
<protein>
    <recommendedName>
        <fullName evidence="5">Wall-associated receptor kinase galacturonan-binding domain-containing protein</fullName>
    </recommendedName>
</protein>
<comment type="subcellular location">
    <subcellularLocation>
        <location evidence="1">Membrane</location>
        <topology evidence="1">Single-pass membrane protein</topology>
    </subcellularLocation>
</comment>
<evidence type="ECO:0000259" key="5">
    <source>
        <dbReference type="Pfam" id="PF13947"/>
    </source>
</evidence>
<gene>
    <name evidence="6" type="ORF">SASPL_125667</name>
</gene>
<name>A0A8X8XHJ5_SALSN</name>
<feature type="domain" description="Wall-associated receptor kinase galacturonan-binding" evidence="5">
    <location>
        <begin position="32"/>
        <end position="82"/>
    </location>
</feature>
<dbReference type="Pfam" id="PF13947">
    <property type="entry name" value="GUB_WAK_bind"/>
    <property type="match status" value="1"/>
</dbReference>
<dbReference type="GO" id="GO:0016020">
    <property type="term" value="C:membrane"/>
    <property type="evidence" value="ECO:0007669"/>
    <property type="project" value="UniProtKB-SubCell"/>
</dbReference>
<reference evidence="6" key="1">
    <citation type="submission" date="2018-01" db="EMBL/GenBank/DDBJ databases">
        <authorList>
            <person name="Mao J.F."/>
        </authorList>
    </citation>
    <scope>NUCLEOTIDE SEQUENCE</scope>
    <source>
        <strain evidence="6">Huo1</strain>
        <tissue evidence="6">Leaf</tissue>
    </source>
</reference>
<evidence type="ECO:0000256" key="2">
    <source>
        <dbReference type="ARBA" id="ARBA00022729"/>
    </source>
</evidence>
<proteinExistence type="predicted"/>
<accession>A0A8X8XHJ5</accession>
<evidence type="ECO:0000313" key="6">
    <source>
        <dbReference type="EMBL" id="KAG6412972.1"/>
    </source>
</evidence>
<feature type="region of interest" description="Disordered" evidence="3">
    <location>
        <begin position="245"/>
        <end position="268"/>
    </location>
</feature>
<evidence type="ECO:0000313" key="7">
    <source>
        <dbReference type="Proteomes" id="UP000298416"/>
    </source>
</evidence>
<keyword evidence="7" id="KW-1185">Reference proteome</keyword>
<organism evidence="6">
    <name type="scientific">Salvia splendens</name>
    <name type="common">Scarlet sage</name>
    <dbReference type="NCBI Taxonomy" id="180675"/>
    <lineage>
        <taxon>Eukaryota</taxon>
        <taxon>Viridiplantae</taxon>
        <taxon>Streptophyta</taxon>
        <taxon>Embryophyta</taxon>
        <taxon>Tracheophyta</taxon>
        <taxon>Spermatophyta</taxon>
        <taxon>Magnoliopsida</taxon>
        <taxon>eudicotyledons</taxon>
        <taxon>Gunneridae</taxon>
        <taxon>Pentapetalae</taxon>
        <taxon>asterids</taxon>
        <taxon>lamiids</taxon>
        <taxon>Lamiales</taxon>
        <taxon>Lamiaceae</taxon>
        <taxon>Nepetoideae</taxon>
        <taxon>Mentheae</taxon>
        <taxon>Salviinae</taxon>
        <taxon>Salvia</taxon>
        <taxon>Salvia subgen. Calosphace</taxon>
        <taxon>core Calosphace</taxon>
    </lineage>
</organism>
<sequence length="268" mass="29136">MKVLMIVLVLSLLSYGITLTMSSSVSLARPNCDQKCGDVIIPYPFRVGSNCSANASFTIICSSKTPFLSSIKMEVVNISILGTVVVKQPVPSPMSCSPNMTTGHLSTSLKGSPFTISASFNKLAVLGCKNSVWLQADKTNIVGGFEKIWLANDYKSFKALDRGFGFVPLVLEWEFGELKGFSDSICTYAVIIASLILFGAHECRSPSDSVLQSYSADYEYQHVLYNEGFVYASSIKYCSCPDGYEGTQPEKKGKLSPPTPLDRTPPKP</sequence>
<dbReference type="GO" id="GO:0030247">
    <property type="term" value="F:polysaccharide binding"/>
    <property type="evidence" value="ECO:0007669"/>
    <property type="project" value="InterPro"/>
</dbReference>
<reference evidence="6" key="2">
    <citation type="submission" date="2020-08" db="EMBL/GenBank/DDBJ databases">
        <title>Plant Genome Project.</title>
        <authorList>
            <person name="Zhang R.-G."/>
        </authorList>
    </citation>
    <scope>NUCLEOTIDE SEQUENCE</scope>
    <source>
        <strain evidence="6">Huo1</strain>
        <tissue evidence="6">Leaf</tissue>
    </source>
</reference>
<evidence type="ECO:0000256" key="4">
    <source>
        <dbReference type="SAM" id="SignalP"/>
    </source>
</evidence>
<dbReference type="Proteomes" id="UP000298416">
    <property type="component" value="Unassembled WGS sequence"/>
</dbReference>
<feature type="signal peptide" evidence="4">
    <location>
        <begin position="1"/>
        <end position="22"/>
    </location>
</feature>
<dbReference type="EMBL" id="PNBA02000009">
    <property type="protein sequence ID" value="KAG6412972.1"/>
    <property type="molecule type" value="Genomic_DNA"/>
</dbReference>